<dbReference type="FunFam" id="2.40.150.20:FF:000004">
    <property type="entry name" value="39S ribosomal protein L14, mitochondrial"/>
    <property type="match status" value="1"/>
</dbReference>
<evidence type="ECO:0000256" key="2">
    <source>
        <dbReference type="ARBA" id="ARBA00010745"/>
    </source>
</evidence>
<evidence type="ECO:0000256" key="7">
    <source>
        <dbReference type="ARBA" id="ARBA00040118"/>
    </source>
</evidence>
<organism evidence="9 10">
    <name type="scientific">Varroa destructor</name>
    <name type="common">Honeybee mite</name>
    <dbReference type="NCBI Taxonomy" id="109461"/>
    <lineage>
        <taxon>Eukaryota</taxon>
        <taxon>Metazoa</taxon>
        <taxon>Ecdysozoa</taxon>
        <taxon>Arthropoda</taxon>
        <taxon>Chelicerata</taxon>
        <taxon>Arachnida</taxon>
        <taxon>Acari</taxon>
        <taxon>Parasitiformes</taxon>
        <taxon>Mesostigmata</taxon>
        <taxon>Gamasina</taxon>
        <taxon>Dermanyssoidea</taxon>
        <taxon>Varroidae</taxon>
        <taxon>Varroa</taxon>
    </lineage>
</organism>
<dbReference type="GO" id="GO:0006412">
    <property type="term" value="P:translation"/>
    <property type="evidence" value="ECO:0007669"/>
    <property type="project" value="InterPro"/>
</dbReference>
<keyword evidence="6" id="KW-0687">Ribonucleoprotein</keyword>
<dbReference type="SUPFAM" id="SSF50193">
    <property type="entry name" value="Ribosomal protein L14"/>
    <property type="match status" value="1"/>
</dbReference>
<reference evidence="9" key="1">
    <citation type="submission" date="2021-01" db="UniProtKB">
        <authorList>
            <consortium name="EnsemblMetazoa"/>
        </authorList>
    </citation>
    <scope>IDENTIFICATION</scope>
</reference>
<keyword evidence="10" id="KW-1185">Reference proteome</keyword>
<dbReference type="KEGG" id="vde:111249227"/>
<evidence type="ECO:0000256" key="4">
    <source>
        <dbReference type="ARBA" id="ARBA00022980"/>
    </source>
</evidence>
<name>A0A7M7JXD4_VARDE</name>
<dbReference type="Pfam" id="PF00238">
    <property type="entry name" value="Ribosomal_L14"/>
    <property type="match status" value="1"/>
</dbReference>
<dbReference type="GO" id="GO:0003735">
    <property type="term" value="F:structural constituent of ribosome"/>
    <property type="evidence" value="ECO:0007669"/>
    <property type="project" value="InterPro"/>
</dbReference>
<dbReference type="GeneID" id="111249227"/>
<dbReference type="PANTHER" id="PTHR21037:SF3">
    <property type="entry name" value="LARGE RIBOSOMAL SUBUNIT PROTEIN UL14M"/>
    <property type="match status" value="1"/>
</dbReference>
<evidence type="ECO:0000313" key="10">
    <source>
        <dbReference type="Proteomes" id="UP000594260"/>
    </source>
</evidence>
<dbReference type="GO" id="GO:1990904">
    <property type="term" value="C:ribonucleoprotein complex"/>
    <property type="evidence" value="ECO:0007669"/>
    <property type="project" value="UniProtKB-KW"/>
</dbReference>
<keyword evidence="3" id="KW-0809">Transit peptide</keyword>
<dbReference type="CTD" id="64928"/>
<dbReference type="GO" id="GO:0005743">
    <property type="term" value="C:mitochondrial inner membrane"/>
    <property type="evidence" value="ECO:0007669"/>
    <property type="project" value="UniProtKB-ARBA"/>
</dbReference>
<evidence type="ECO:0000256" key="5">
    <source>
        <dbReference type="ARBA" id="ARBA00023128"/>
    </source>
</evidence>
<dbReference type="PANTHER" id="PTHR21037">
    <property type="entry name" value="39S RIBOSOMAL PROTEIN L14, MITOCHONDRIAL"/>
    <property type="match status" value="1"/>
</dbReference>
<keyword evidence="5" id="KW-0496">Mitochondrion</keyword>
<accession>A0A7M7JXD4</accession>
<dbReference type="InterPro" id="IPR000218">
    <property type="entry name" value="Ribosomal_uL14"/>
</dbReference>
<protein>
    <recommendedName>
        <fullName evidence="7">Large ribosomal subunit protein uL14m</fullName>
    </recommendedName>
    <alternativeName>
        <fullName evidence="8">39S ribosomal protein L14, mitochondrial</fullName>
    </alternativeName>
</protein>
<dbReference type="InterPro" id="IPR036853">
    <property type="entry name" value="Ribosomal_uL14_sf"/>
</dbReference>
<dbReference type="SMART" id="SM01374">
    <property type="entry name" value="Ribosomal_L14"/>
    <property type="match status" value="1"/>
</dbReference>
<dbReference type="RefSeq" id="XP_022658538.1">
    <property type="nucleotide sequence ID" value="XM_022802803.1"/>
</dbReference>
<dbReference type="FunCoup" id="A0A7M7JXD4">
    <property type="interactions" value="313"/>
</dbReference>
<evidence type="ECO:0000256" key="3">
    <source>
        <dbReference type="ARBA" id="ARBA00022946"/>
    </source>
</evidence>
<dbReference type="GO" id="GO:0005840">
    <property type="term" value="C:ribosome"/>
    <property type="evidence" value="ECO:0007669"/>
    <property type="project" value="UniProtKB-KW"/>
</dbReference>
<comment type="similarity">
    <text evidence="2">Belongs to the universal ribosomal protein uL14 family.</text>
</comment>
<evidence type="ECO:0000313" key="9">
    <source>
        <dbReference type="EnsemblMetazoa" id="XP_022658538"/>
    </source>
</evidence>
<sequence length="164" mass="18562">MYSTNFCSFRVPAVKMQDKNPFIHPGQFIVYMLGCLHRAHTTSCLQHIQKMCRLRVVDNSKLGKEAMLEGKPPKVIHVYNNVGKAQLGDRVLLAIKGEMKKGILVGAKWKKQEVMRPRFDSNNVVLIDDTGNPLGNRILAPLPMCLRAKKDDFNKLISIATRFV</sequence>
<dbReference type="InParanoid" id="A0A7M7JXD4"/>
<proteinExistence type="inferred from homology"/>
<comment type="subcellular location">
    <subcellularLocation>
        <location evidence="1">Mitochondrion</location>
    </subcellularLocation>
</comment>
<evidence type="ECO:0000256" key="6">
    <source>
        <dbReference type="ARBA" id="ARBA00023274"/>
    </source>
</evidence>
<keyword evidence="4" id="KW-0689">Ribosomal protein</keyword>
<evidence type="ECO:0000256" key="1">
    <source>
        <dbReference type="ARBA" id="ARBA00004173"/>
    </source>
</evidence>
<dbReference type="Proteomes" id="UP000594260">
    <property type="component" value="Unplaced"/>
</dbReference>
<dbReference type="EnsemblMetazoa" id="XM_022802803">
    <property type="protein sequence ID" value="XP_022658538"/>
    <property type="gene ID" value="LOC111249227"/>
</dbReference>
<dbReference type="Gene3D" id="2.40.150.20">
    <property type="entry name" value="Ribosomal protein L14"/>
    <property type="match status" value="1"/>
</dbReference>
<dbReference type="OMA" id="RCIHVYT"/>
<dbReference type="AlphaFoldDB" id="A0A7M7JXD4"/>
<dbReference type="OrthoDB" id="274765at2759"/>
<dbReference type="HAMAP" id="MF_01367">
    <property type="entry name" value="Ribosomal_uL14"/>
    <property type="match status" value="1"/>
</dbReference>
<dbReference type="CDD" id="cd00337">
    <property type="entry name" value="Ribosomal_uL14"/>
    <property type="match status" value="1"/>
</dbReference>
<evidence type="ECO:0000256" key="8">
    <source>
        <dbReference type="ARBA" id="ARBA00042938"/>
    </source>
</evidence>